<dbReference type="STRING" id="249408.BOO71_0012115"/>
<sequence length="62" mass="7215">MSTPSFYSINSAAQYIGVHPNTIRKLIRNGELKAIQPMGTIYRVPRWELERWVNEQLGQVKK</sequence>
<dbReference type="InterPro" id="IPR009061">
    <property type="entry name" value="DNA-bd_dom_put_sf"/>
</dbReference>
<dbReference type="SUPFAM" id="SSF46955">
    <property type="entry name" value="Putative DNA-binding domain"/>
    <property type="match status" value="1"/>
</dbReference>
<evidence type="ECO:0000259" key="1">
    <source>
        <dbReference type="Pfam" id="PF12728"/>
    </source>
</evidence>
<evidence type="ECO:0000313" key="3">
    <source>
        <dbReference type="Proteomes" id="UP000186607"/>
    </source>
</evidence>
<organism evidence="2 3">
    <name type="scientific">Deinococcus marmoris</name>
    <dbReference type="NCBI Taxonomy" id="249408"/>
    <lineage>
        <taxon>Bacteria</taxon>
        <taxon>Thermotogati</taxon>
        <taxon>Deinococcota</taxon>
        <taxon>Deinococci</taxon>
        <taxon>Deinococcales</taxon>
        <taxon>Deinococcaceae</taxon>
        <taxon>Deinococcus</taxon>
    </lineage>
</organism>
<dbReference type="InterPro" id="IPR041657">
    <property type="entry name" value="HTH_17"/>
</dbReference>
<dbReference type="Pfam" id="PF12728">
    <property type="entry name" value="HTH_17"/>
    <property type="match status" value="1"/>
</dbReference>
<protein>
    <recommendedName>
        <fullName evidence="1">Helix-turn-helix domain-containing protein</fullName>
    </recommendedName>
</protein>
<comment type="caution">
    <text evidence="2">The sequence shown here is derived from an EMBL/GenBank/DDBJ whole genome shotgun (WGS) entry which is preliminary data.</text>
</comment>
<gene>
    <name evidence="2" type="ORF">BOO71_0012115</name>
</gene>
<name>A0A1U7NTS5_9DEIO</name>
<dbReference type="GO" id="GO:0003677">
    <property type="term" value="F:DNA binding"/>
    <property type="evidence" value="ECO:0007669"/>
    <property type="project" value="InterPro"/>
</dbReference>
<evidence type="ECO:0000313" key="2">
    <source>
        <dbReference type="EMBL" id="OLV16328.1"/>
    </source>
</evidence>
<dbReference type="RefSeq" id="WP_075835604.1">
    <property type="nucleotide sequence ID" value="NZ_MSTI01000145.1"/>
</dbReference>
<dbReference type="NCBIfam" id="TIGR01764">
    <property type="entry name" value="excise"/>
    <property type="match status" value="1"/>
</dbReference>
<dbReference type="Proteomes" id="UP000186607">
    <property type="component" value="Unassembled WGS sequence"/>
</dbReference>
<proteinExistence type="predicted"/>
<dbReference type="AlphaFoldDB" id="A0A1U7NTS5"/>
<feature type="domain" description="Helix-turn-helix" evidence="1">
    <location>
        <begin position="6"/>
        <end position="56"/>
    </location>
</feature>
<dbReference type="EMBL" id="MSTI01000145">
    <property type="protein sequence ID" value="OLV16328.1"/>
    <property type="molecule type" value="Genomic_DNA"/>
</dbReference>
<dbReference type="InterPro" id="IPR010093">
    <property type="entry name" value="SinI_DNA-bd"/>
</dbReference>
<keyword evidence="3" id="KW-1185">Reference proteome</keyword>
<accession>A0A1U7NTS5</accession>
<reference evidence="2 3" key="1">
    <citation type="submission" date="2017-01" db="EMBL/GenBank/DDBJ databases">
        <title>Genome Analysis of Deinococcus marmoris KOPRI26562.</title>
        <authorList>
            <person name="Kim J.H."/>
            <person name="Oh H.-M."/>
        </authorList>
    </citation>
    <scope>NUCLEOTIDE SEQUENCE [LARGE SCALE GENOMIC DNA]</scope>
    <source>
        <strain evidence="2 3">KOPRI26562</strain>
    </source>
</reference>